<proteinExistence type="predicted"/>
<sequence>MLCGRPAIDMLVDEEQHSLVLWAKQVIKENRIDQLIDPSLRGQISAHCLKAFVDVANKCIDIHSKGRPTMADVVVRLDCVLAVDEQFGETAPRDDFLPRGDAPSSSTLALYSENTQHQNRSKGKVSKVFQKTIAFLAKGADIKWQRTNVYSPNGENSPVSSTGARRMVIEQLFLSSAASGPNEADLKRQILSTPDLRIFSLSQMKTATENFREDRLLGQGGYGPVYRGWLVEKNGNRSVKKLDGEITQGFKERQGLMPNEGPEKMLVYEYLPNGSLDRFLFDKKRSSSLDWLRRYRIVTGIARDGQLNPKISDFGMARLFPGEETHLDTSRIIGTFRYMAPEYIMHGCMSVKTDVYSFGVLVLEIVSGRKNHDREFGGEQGDLLTYAWTLFITGKSLDLVDPSLARCNPDEAAMCIQLGLLCCQENVADRPDMNSVLLMLSSDSFTLPRPGVPGFFIDEEDLYLDSDPVETTTILLTQHSGGKASGISSTPVGSATLPLHSSLVPSASNQQFQYPMVPSQPNYSGNNFGGNRNNRSGNRFNNRNGNRNTFPQGYTFPVGACQICGRTNHQASTCYYRQNLEYRPPQYGMQYGMQPQFGSQGLSQTYGAAMIPNQGQNGAAMIPNQGQNGAVMIPTQGQNFQQRPQAQALMVASDFSGINPGQSYYQQQNCYSSFPANLVPVSAPPQATFQSYGGVTTPPVATTPHMTNSTSVPWFFDSGASTHVTNNLNQIQVPTSQAPTAVTVGNGQSVPVSISGFSDQPSGSSGVLQSGPLSPSSFL</sequence>
<dbReference type="Proteomes" id="UP000828048">
    <property type="component" value="Chromosome 11"/>
</dbReference>
<protein>
    <submittedName>
        <fullName evidence="1">Uncharacterized protein</fullName>
    </submittedName>
</protein>
<organism evidence="1 2">
    <name type="scientific">Vaccinium darrowii</name>
    <dbReference type="NCBI Taxonomy" id="229202"/>
    <lineage>
        <taxon>Eukaryota</taxon>
        <taxon>Viridiplantae</taxon>
        <taxon>Streptophyta</taxon>
        <taxon>Embryophyta</taxon>
        <taxon>Tracheophyta</taxon>
        <taxon>Spermatophyta</taxon>
        <taxon>Magnoliopsida</taxon>
        <taxon>eudicotyledons</taxon>
        <taxon>Gunneridae</taxon>
        <taxon>Pentapetalae</taxon>
        <taxon>asterids</taxon>
        <taxon>Ericales</taxon>
        <taxon>Ericaceae</taxon>
        <taxon>Vaccinioideae</taxon>
        <taxon>Vaccinieae</taxon>
        <taxon>Vaccinium</taxon>
    </lineage>
</organism>
<evidence type="ECO:0000313" key="2">
    <source>
        <dbReference type="Proteomes" id="UP000828048"/>
    </source>
</evidence>
<keyword evidence="2" id="KW-1185">Reference proteome</keyword>
<name>A0ACB7YMT5_9ERIC</name>
<accession>A0ACB7YMT5</accession>
<comment type="caution">
    <text evidence="1">The sequence shown here is derived from an EMBL/GenBank/DDBJ whole genome shotgun (WGS) entry which is preliminary data.</text>
</comment>
<evidence type="ECO:0000313" key="1">
    <source>
        <dbReference type="EMBL" id="KAH7854768.1"/>
    </source>
</evidence>
<reference evidence="1 2" key="1">
    <citation type="journal article" date="2021" name="Hortic Res">
        <title>High-quality reference genome and annotation aids understanding of berry development for evergreen blueberry (Vaccinium darrowii).</title>
        <authorList>
            <person name="Yu J."/>
            <person name="Hulse-Kemp A.M."/>
            <person name="Babiker E."/>
            <person name="Staton M."/>
        </authorList>
    </citation>
    <scope>NUCLEOTIDE SEQUENCE [LARGE SCALE GENOMIC DNA]</scope>
    <source>
        <strain evidence="2">cv. NJ 8807/NJ 8810</strain>
        <tissue evidence="1">Young leaf</tissue>
    </source>
</reference>
<dbReference type="EMBL" id="CM037161">
    <property type="protein sequence ID" value="KAH7854768.1"/>
    <property type="molecule type" value="Genomic_DNA"/>
</dbReference>
<gene>
    <name evidence="1" type="ORF">Vadar_017602</name>
</gene>